<dbReference type="InterPro" id="IPR005623">
    <property type="entry name" value="Chaperone_NapD_NO3_reduct"/>
</dbReference>
<accession>A0A2U3B928</accession>
<comment type="function">
    <text evidence="4">Chaperone for NapA, the catalytic subunit of the periplasmic nitrate reductase. It binds directly and specifically to the twin-arginine signal peptide of NapA, preventing premature interaction with the Tat translocase and premature export.</text>
</comment>
<dbReference type="HAMAP" id="MF_02200">
    <property type="entry name" value="NapD"/>
    <property type="match status" value="1"/>
</dbReference>
<dbReference type="EMBL" id="QFWT01000005">
    <property type="protein sequence ID" value="PWI33214.1"/>
    <property type="molecule type" value="Genomic_DNA"/>
</dbReference>
<sequence>MTYHVSSLAVHAVADQLEQVKAAIESMEGTEVPGMSEAGKMVVVIEGDSRNSLADTYDSIKQLPGVLAATLVFHQMDEQCEFEEAKNECQ</sequence>
<dbReference type="GO" id="GO:0051224">
    <property type="term" value="P:negative regulation of protein transport"/>
    <property type="evidence" value="ECO:0007669"/>
    <property type="project" value="UniProtKB-UniRule"/>
</dbReference>
<evidence type="ECO:0000256" key="3">
    <source>
        <dbReference type="ARBA" id="ARBA00023186"/>
    </source>
</evidence>
<keyword evidence="2 4" id="KW-0963">Cytoplasm</keyword>
<dbReference type="AlphaFoldDB" id="A0A2U3B928"/>
<dbReference type="Gene3D" id="3.30.70.920">
    <property type="match status" value="1"/>
</dbReference>
<evidence type="ECO:0000313" key="5">
    <source>
        <dbReference type="EMBL" id="PWI33214.1"/>
    </source>
</evidence>
<dbReference type="Proteomes" id="UP000245362">
    <property type="component" value="Unassembled WGS sequence"/>
</dbReference>
<protein>
    <recommendedName>
        <fullName evidence="4">Chaperone NapD</fullName>
    </recommendedName>
    <alternativeName>
        <fullName evidence="4">NapA signal peptide-binding chaperone NapD</fullName>
    </alternativeName>
</protein>
<proteinExistence type="inferred from homology"/>
<evidence type="ECO:0000313" key="6">
    <source>
        <dbReference type="Proteomes" id="UP000245362"/>
    </source>
</evidence>
<comment type="subunit">
    <text evidence="4">Interacts with the cytoplasmic NapA precursor.</text>
</comment>
<dbReference type="Pfam" id="PF03927">
    <property type="entry name" value="NapD"/>
    <property type="match status" value="1"/>
</dbReference>
<dbReference type="OrthoDB" id="5770785at2"/>
<comment type="subcellular location">
    <subcellularLocation>
        <location evidence="1 4">Cytoplasm</location>
    </subcellularLocation>
</comment>
<gene>
    <name evidence="4" type="primary">napD</name>
    <name evidence="5" type="ORF">DI392_10125</name>
</gene>
<name>A0A2U3B928_9VIBR</name>
<dbReference type="RefSeq" id="WP_109319797.1">
    <property type="nucleotide sequence ID" value="NZ_QFWT01000005.1"/>
</dbReference>
<reference evidence="5 6" key="1">
    <citation type="submission" date="2018-05" db="EMBL/GenBank/DDBJ databases">
        <title>Vibrio limimaris sp. nov., isolated from marine sediment.</title>
        <authorList>
            <person name="Li C.-M."/>
        </authorList>
    </citation>
    <scope>NUCLEOTIDE SEQUENCE [LARGE SCALE GENOMIC DNA]</scope>
    <source>
        <strain evidence="5 6">E4404</strain>
    </source>
</reference>
<dbReference type="PANTHER" id="PTHR38603">
    <property type="entry name" value="CHAPERONE NAPD"/>
    <property type="match status" value="1"/>
</dbReference>
<evidence type="ECO:0000256" key="4">
    <source>
        <dbReference type="HAMAP-Rule" id="MF_02200"/>
    </source>
</evidence>
<comment type="caution">
    <text evidence="5">The sequence shown here is derived from an EMBL/GenBank/DDBJ whole genome shotgun (WGS) entry which is preliminary data.</text>
</comment>
<evidence type="ECO:0000256" key="1">
    <source>
        <dbReference type="ARBA" id="ARBA00004496"/>
    </source>
</evidence>
<dbReference type="GO" id="GO:0005737">
    <property type="term" value="C:cytoplasm"/>
    <property type="evidence" value="ECO:0007669"/>
    <property type="project" value="UniProtKB-SubCell"/>
</dbReference>
<comment type="similarity">
    <text evidence="4">Belongs to the NapD family.</text>
</comment>
<organism evidence="5 6">
    <name type="scientific">Vibrio albus</name>
    <dbReference type="NCBI Taxonomy" id="2200953"/>
    <lineage>
        <taxon>Bacteria</taxon>
        <taxon>Pseudomonadati</taxon>
        <taxon>Pseudomonadota</taxon>
        <taxon>Gammaproteobacteria</taxon>
        <taxon>Vibrionales</taxon>
        <taxon>Vibrionaceae</taxon>
        <taxon>Vibrio</taxon>
    </lineage>
</organism>
<dbReference type="GO" id="GO:0005048">
    <property type="term" value="F:signal sequence binding"/>
    <property type="evidence" value="ECO:0007669"/>
    <property type="project" value="UniProtKB-UniRule"/>
</dbReference>
<keyword evidence="3 4" id="KW-0143">Chaperone</keyword>
<evidence type="ECO:0000256" key="2">
    <source>
        <dbReference type="ARBA" id="ARBA00022490"/>
    </source>
</evidence>
<keyword evidence="6" id="KW-1185">Reference proteome</keyword>
<dbReference type="PANTHER" id="PTHR38603:SF1">
    <property type="entry name" value="CHAPERONE NAPD"/>
    <property type="match status" value="1"/>
</dbReference>